<dbReference type="EMBL" id="JAHFZB010000004">
    <property type="protein sequence ID" value="KAK6490665.1"/>
    <property type="molecule type" value="Genomic_DNA"/>
</dbReference>
<dbReference type="Pfam" id="PF07648">
    <property type="entry name" value="Kazal_2"/>
    <property type="match status" value="3"/>
</dbReference>
<dbReference type="Pfam" id="PF25028">
    <property type="entry name" value="FnI_RECK"/>
    <property type="match status" value="1"/>
</dbReference>
<dbReference type="InterPro" id="IPR036058">
    <property type="entry name" value="Kazal_dom_sf"/>
</dbReference>
<evidence type="ECO:0000313" key="3">
    <source>
        <dbReference type="EMBL" id="KAK6490665.1"/>
    </source>
</evidence>
<dbReference type="Proteomes" id="UP001369086">
    <property type="component" value="Unassembled WGS sequence"/>
</dbReference>
<dbReference type="SUPFAM" id="SSF100895">
    <property type="entry name" value="Kazal-type serine protease inhibitors"/>
    <property type="match status" value="3"/>
</dbReference>
<dbReference type="InterPro" id="IPR055110">
    <property type="entry name" value="RECK-like_N"/>
</dbReference>
<gene>
    <name evidence="3" type="ORF">HHUSO_G5271</name>
</gene>
<dbReference type="Pfam" id="PF22955">
    <property type="entry name" value="EGF2_RECK"/>
    <property type="match status" value="1"/>
</dbReference>
<organism evidence="3 4">
    <name type="scientific">Huso huso</name>
    <name type="common">Beluga</name>
    <name type="synonym">Acipenser huso</name>
    <dbReference type="NCBI Taxonomy" id="61971"/>
    <lineage>
        <taxon>Eukaryota</taxon>
        <taxon>Metazoa</taxon>
        <taxon>Chordata</taxon>
        <taxon>Craniata</taxon>
        <taxon>Vertebrata</taxon>
        <taxon>Euteleostomi</taxon>
        <taxon>Actinopterygii</taxon>
        <taxon>Chondrostei</taxon>
        <taxon>Acipenseriformes</taxon>
        <taxon>Acipenseridae</taxon>
        <taxon>Huso</taxon>
    </lineage>
</organism>
<evidence type="ECO:0000256" key="1">
    <source>
        <dbReference type="SAM" id="SignalP"/>
    </source>
</evidence>
<dbReference type="PROSITE" id="PS00282">
    <property type="entry name" value="KAZAL_1"/>
    <property type="match status" value="1"/>
</dbReference>
<dbReference type="Gene3D" id="3.30.60.30">
    <property type="match status" value="2"/>
</dbReference>
<dbReference type="InterPro" id="IPR056979">
    <property type="entry name" value="FZ_RECK"/>
</dbReference>
<dbReference type="PROSITE" id="PS51465">
    <property type="entry name" value="KAZAL_2"/>
    <property type="match status" value="2"/>
</dbReference>
<dbReference type="PANTHER" id="PTHR13487">
    <property type="entry name" value="SERINE PROTEASE INHIBITOR"/>
    <property type="match status" value="1"/>
</dbReference>
<dbReference type="SMART" id="SM00280">
    <property type="entry name" value="KAZAL"/>
    <property type="match status" value="3"/>
</dbReference>
<evidence type="ECO:0000313" key="4">
    <source>
        <dbReference type="Proteomes" id="UP001369086"/>
    </source>
</evidence>
<dbReference type="Pfam" id="PF25027">
    <property type="entry name" value="EGF1_RECK"/>
    <property type="match status" value="1"/>
</dbReference>
<feature type="chain" id="PRO_5046499188" evidence="1">
    <location>
        <begin position="23"/>
        <end position="954"/>
    </location>
</feature>
<keyword evidence="4" id="KW-1185">Reference proteome</keyword>
<dbReference type="Pfam" id="PF23298">
    <property type="entry name" value="FZ_RECK"/>
    <property type="match status" value="1"/>
</dbReference>
<accession>A0ABR1A0S0</accession>
<dbReference type="InterPro" id="IPR056977">
    <property type="entry name" value="FnI_RECK"/>
</dbReference>
<evidence type="ECO:0000259" key="2">
    <source>
        <dbReference type="PROSITE" id="PS51465"/>
    </source>
</evidence>
<proteinExistence type="predicted"/>
<comment type="caution">
    <text evidence="3">The sequence shown here is derived from an EMBL/GenBank/DDBJ whole genome shotgun (WGS) entry which is preliminary data.</text>
</comment>
<keyword evidence="1" id="KW-0732">Signal</keyword>
<feature type="domain" description="Kazal-like" evidence="2">
    <location>
        <begin position="688"/>
        <end position="743"/>
    </location>
</feature>
<dbReference type="InterPro" id="IPR056978">
    <property type="entry name" value="CC4_RECK"/>
</dbReference>
<feature type="signal peptide" evidence="1">
    <location>
        <begin position="1"/>
        <end position="22"/>
    </location>
</feature>
<sequence length="954" mass="105460">MFAYFEIIFFFLALNIYDFVQAQDSSCCHHAKDYSPCREACDQLATTKSESRLKHLLQRLPSYCPESMGELWVCINASLPGASKKSESWVGLGCCELTIAVECRRECKLASSKNDISKVCRKDRETALYSCINRNEMGSVCCSYAGRHTNCREYCQAIFRTDSSPTPSQIKAVENYCESISPELIRCVDNYTRSYPMRNPIDSLYCCDRAEDTSCQTACKTILRTMTTENEIVDGLIEGCKKQPLPQDPLWQCFLESSRSPYPVTTVDTPPSPKLLCCSKANTTVCRDLCSKLYSTSWGSTQSWQEFESLCEYKPVEVSMLTCLADVQEPCQLGCKDLSYCTNFNNRPTDLFRSCNAQSDQGAMDDMKLWEKGSIKMPFMNIPVLDIRKCRPEMWKAVACSLQIKPCHSKSRGSVICKSDCVDILKHCGDQSKFPEGTSPETICDFLSPTDDAEYCIPLERYLSPSSLGDILEEVIHPCNPNPCPSNQLCEVNRKGCQTGQDCLTFICVQGCKMGEASEFLVHQEALIQVPLSKGEVGCYKVCTCGQSGRLENCVEMPCIDMQKSCIVGGQRKGFDASGHGMSFQVDCNVCSCFAGKLICSSRQCLNEHSSDEDRRMFTGLPCNCADQFVPVCAQNGRTYPSACIARCVGLQDNQFEFGSCLSKDPCSPNNCPKGQRCLPKQKVCLTSIDDYTCNQYECVPKPTNCEKVAEDPVCDTDNVEHPNLCELYQRGKWLAYNGQCQDMCKPEKPVCGHNGETYSSVCAAYSDRVAVDYLGHCHAVGVVSDSATHTACAAITCPPLSASGCIPVIPPGACCPLCAGMLRVLWNKDQLNVFAKINNKQPVTVHNILRTLRLHISVPQCDIFGYLSIESEIVILIVPVDQQPTSLQIEACNKEAEKIDSLINYGSPTLVSHVPLSALTTSQVQVSGKTSSGCTNKMSLHFALLLSLLLVIC</sequence>
<dbReference type="InterPro" id="IPR002350">
    <property type="entry name" value="Kazal_dom"/>
</dbReference>
<name>A0ABR1A0S0_HUSHU</name>
<protein>
    <submittedName>
        <fullName evidence="3">Reversion-inducing cysteine-rich protein with Kazal motifs-like isoform X1</fullName>
    </submittedName>
</protein>
<dbReference type="PANTHER" id="PTHR13487:SF3">
    <property type="entry name" value="REVERSION-INDUCING CYSTEINE-RICH PROTEIN WITH KAZAL MOTIFS"/>
    <property type="match status" value="1"/>
</dbReference>
<dbReference type="Pfam" id="PF22961">
    <property type="entry name" value="RECK-like_N"/>
    <property type="match status" value="1"/>
</dbReference>
<dbReference type="InterPro" id="IPR055134">
    <property type="entry name" value="EGF2_RECK_dom"/>
</dbReference>
<dbReference type="Pfam" id="PF23332">
    <property type="entry name" value="CC4_RECK"/>
    <property type="match status" value="2"/>
</dbReference>
<feature type="domain" description="Kazal-like" evidence="2">
    <location>
        <begin position="617"/>
        <end position="663"/>
    </location>
</feature>
<reference evidence="3 4" key="1">
    <citation type="submission" date="2021-05" db="EMBL/GenBank/DDBJ databases">
        <authorList>
            <person name="Zahm M."/>
            <person name="Klopp C."/>
            <person name="Cabau C."/>
            <person name="Kuhl H."/>
            <person name="Suciu R."/>
            <person name="Ciorpac M."/>
            <person name="Holostenco D."/>
            <person name="Gessner J."/>
            <person name="Wuertz S."/>
            <person name="Hohne C."/>
            <person name="Stock M."/>
            <person name="Gislard M."/>
            <person name="Lluch J."/>
            <person name="Milhes M."/>
            <person name="Lampietro C."/>
            <person name="Lopez Roques C."/>
            <person name="Donnadieu C."/>
            <person name="Du K."/>
            <person name="Schartl M."/>
            <person name="Guiguen Y."/>
        </authorList>
    </citation>
    <scope>NUCLEOTIDE SEQUENCE [LARGE SCALE GENOMIC DNA]</scope>
    <source>
        <strain evidence="3">Hh-F2</strain>
        <tissue evidence="3">Blood</tissue>
    </source>
</reference>
<dbReference type="InterPro" id="IPR039016">
    <property type="entry name" value="RECK"/>
</dbReference>
<dbReference type="InterPro" id="IPR056976">
    <property type="entry name" value="EGF1_RECK"/>
</dbReference>